<reference evidence="1" key="1">
    <citation type="journal article" date="2020" name="New Phytol.">
        <title>Comparative genomics reveals dynamic genome evolution in host specialist ectomycorrhizal fungi.</title>
        <authorList>
            <person name="Lofgren L.A."/>
            <person name="Nguyen N.H."/>
            <person name="Vilgalys R."/>
            <person name="Ruytinx J."/>
            <person name="Liao H.L."/>
            <person name="Branco S."/>
            <person name="Kuo A."/>
            <person name="LaButti K."/>
            <person name="Lipzen A."/>
            <person name="Andreopoulos W."/>
            <person name="Pangilinan J."/>
            <person name="Riley R."/>
            <person name="Hundley H."/>
            <person name="Na H."/>
            <person name="Barry K."/>
            <person name="Grigoriev I.V."/>
            <person name="Stajich J.E."/>
            <person name="Kennedy P.G."/>
        </authorList>
    </citation>
    <scope>NUCLEOTIDE SEQUENCE</scope>
    <source>
        <strain evidence="1">FC203</strain>
    </source>
</reference>
<gene>
    <name evidence="1" type="ORF">F5891DRAFT_977021</name>
</gene>
<sequence>MRAIPCSTPVQHYAYHSTFHTYFHLFQLRIPYHNGKFRFSEFILIAVNNFPLLQYITCITPRDAWNLLRNPTQGLENDSESTVAQSLGLVTIYQVTTYSGSCVRTAACGAAGPGKIQLRPLNHEYKVIWQSYLTTANTIFGTHQNLIDSTARTETLSPLIHPTEEEANSQTFRLDRSLDGSPYSILTPEPIVPRPPFVVDVMKGEHLKVWSWLCFNVFSYAIFLSDGVAPWAGINGRAGKGMTTSYHVEIREDIIYNQLPLEEHYIYQTLEQGTMSLISERLDGYWRDLETGCLDQPLRFFRSIQSVLHGHAQKACRHNSFLPKK</sequence>
<comment type="caution">
    <text evidence="1">The sequence shown here is derived from an EMBL/GenBank/DDBJ whole genome shotgun (WGS) entry which is preliminary data.</text>
</comment>
<organism evidence="1 2">
    <name type="scientific">Suillus fuscotomentosus</name>
    <dbReference type="NCBI Taxonomy" id="1912939"/>
    <lineage>
        <taxon>Eukaryota</taxon>
        <taxon>Fungi</taxon>
        <taxon>Dikarya</taxon>
        <taxon>Basidiomycota</taxon>
        <taxon>Agaricomycotina</taxon>
        <taxon>Agaricomycetes</taxon>
        <taxon>Agaricomycetidae</taxon>
        <taxon>Boletales</taxon>
        <taxon>Suillineae</taxon>
        <taxon>Suillaceae</taxon>
        <taxon>Suillus</taxon>
    </lineage>
</organism>
<keyword evidence="2" id="KW-1185">Reference proteome</keyword>
<evidence type="ECO:0000313" key="1">
    <source>
        <dbReference type="EMBL" id="KAG1904875.1"/>
    </source>
</evidence>
<dbReference type="EMBL" id="JABBWK010000009">
    <property type="protein sequence ID" value="KAG1904875.1"/>
    <property type="molecule type" value="Genomic_DNA"/>
</dbReference>
<dbReference type="AlphaFoldDB" id="A0AAD4HP36"/>
<protein>
    <submittedName>
        <fullName evidence="1">Uncharacterized protein</fullName>
    </submittedName>
</protein>
<evidence type="ECO:0000313" key="2">
    <source>
        <dbReference type="Proteomes" id="UP001195769"/>
    </source>
</evidence>
<accession>A0AAD4HP36</accession>
<dbReference type="GeneID" id="64670958"/>
<dbReference type="RefSeq" id="XP_041230450.1">
    <property type="nucleotide sequence ID" value="XM_041376660.1"/>
</dbReference>
<name>A0AAD4HP36_9AGAM</name>
<dbReference type="Proteomes" id="UP001195769">
    <property type="component" value="Unassembled WGS sequence"/>
</dbReference>
<proteinExistence type="predicted"/>